<dbReference type="SUPFAM" id="SSF102588">
    <property type="entry name" value="LmbE-like"/>
    <property type="match status" value="1"/>
</dbReference>
<dbReference type="Proteomes" id="UP000196239">
    <property type="component" value="Chromosome 1"/>
</dbReference>
<sequence length="236" mass="27054">MNILVIVAHPDDEILGAGGAILKHTQKGDIVKIIYLATGITSRRKSGHHNVSSYESKTNDVKHMKKEIEDLRTDARKACSLLKVKNVKFYEFPDNEMDSIPLLKVVKTIETEIEMHKPTRVYTHHYGDLNVDHQIVYEATLTACRPVNTTVKELICFEVPSSTEWNYPITFNPNYFVNIKSQLEVKIKAMEAYKNEIRKFPHPRSSENLRVVAKRWGSVSGNEVAEAFEIIRMIEK</sequence>
<gene>
    <name evidence="1" type="ORF">NDEV_0217</name>
</gene>
<proteinExistence type="predicted"/>
<dbReference type="Gene3D" id="3.40.50.10320">
    <property type="entry name" value="LmbE-like"/>
    <property type="match status" value="1"/>
</dbReference>
<dbReference type="PANTHER" id="PTHR12993">
    <property type="entry name" value="N-ACETYLGLUCOSAMINYL-PHOSPHATIDYLINOSITOL DE-N-ACETYLASE-RELATED"/>
    <property type="match status" value="1"/>
</dbReference>
<accession>A0A128A0W2</accession>
<name>A0A128A0W2_9ARCH</name>
<dbReference type="AlphaFoldDB" id="A0A128A0W2"/>
<dbReference type="PANTHER" id="PTHR12993:SF11">
    <property type="entry name" value="N-ACETYLGLUCOSAMINYL-PHOSPHATIDYLINOSITOL DE-N-ACETYLASE"/>
    <property type="match status" value="1"/>
</dbReference>
<dbReference type="Pfam" id="PF02585">
    <property type="entry name" value="PIG-L"/>
    <property type="match status" value="1"/>
</dbReference>
<evidence type="ECO:0000313" key="1">
    <source>
        <dbReference type="EMBL" id="CUR50982.1"/>
    </source>
</evidence>
<dbReference type="GO" id="GO:0016811">
    <property type="term" value="F:hydrolase activity, acting on carbon-nitrogen (but not peptide) bonds, in linear amides"/>
    <property type="evidence" value="ECO:0007669"/>
    <property type="project" value="TreeGrafter"/>
</dbReference>
<keyword evidence="2" id="KW-1185">Reference proteome</keyword>
<evidence type="ECO:0000313" key="2">
    <source>
        <dbReference type="Proteomes" id="UP000196239"/>
    </source>
</evidence>
<reference evidence="2" key="1">
    <citation type="submission" date="2015-10" db="EMBL/GenBank/DDBJ databases">
        <authorList>
            <person name="Lehtovirta-Morley L.E."/>
            <person name="Vieille C."/>
        </authorList>
    </citation>
    <scope>NUCLEOTIDE SEQUENCE [LARGE SCALE GENOMIC DNA]</scope>
</reference>
<dbReference type="InterPro" id="IPR003737">
    <property type="entry name" value="GlcNAc_PI_deacetylase-related"/>
</dbReference>
<protein>
    <submittedName>
        <fullName evidence="1">Uncharacterized deacetylase, LmbE-like</fullName>
    </submittedName>
</protein>
<organism evidence="1 2">
    <name type="scientific">Nitrosotalea devaniterrae</name>
    <dbReference type="NCBI Taxonomy" id="1078905"/>
    <lineage>
        <taxon>Archaea</taxon>
        <taxon>Nitrososphaerota</taxon>
        <taxon>Nitrososphaeria</taxon>
        <taxon>Nitrosotaleales</taxon>
        <taxon>Nitrosotaleaceae</taxon>
        <taxon>Nitrosotalea</taxon>
    </lineage>
</organism>
<dbReference type="EMBL" id="LN890280">
    <property type="protein sequence ID" value="CUR50982.1"/>
    <property type="molecule type" value="Genomic_DNA"/>
</dbReference>
<dbReference type="InterPro" id="IPR024078">
    <property type="entry name" value="LmbE-like_dom_sf"/>
</dbReference>
<dbReference type="KEGG" id="ndv:NDEV_0217"/>